<feature type="domain" description="DUF1616" evidence="2">
    <location>
        <begin position="14"/>
        <end position="288"/>
    </location>
</feature>
<feature type="transmembrane region" description="Helical" evidence="1">
    <location>
        <begin position="7"/>
        <end position="27"/>
    </location>
</feature>
<proteinExistence type="predicted"/>
<keyword evidence="1" id="KW-1133">Transmembrane helix</keyword>
<evidence type="ECO:0000313" key="3">
    <source>
        <dbReference type="EMBL" id="RNI10057.1"/>
    </source>
</evidence>
<dbReference type="OrthoDB" id="82282at2157"/>
<reference evidence="5" key="2">
    <citation type="submission" date="2017-04" db="EMBL/GenBank/DDBJ databases">
        <authorList>
            <person name="Varghese N."/>
            <person name="Submissions S."/>
        </authorList>
    </citation>
    <scope>NUCLEOTIDE SEQUENCE [LARGE SCALE GENOMIC DNA]</scope>
    <source>
        <strain evidence="5">FDF-1</strain>
    </source>
</reference>
<accession>A0A1X7P136</accession>
<feature type="transmembrane region" description="Helical" evidence="1">
    <location>
        <begin position="69"/>
        <end position="90"/>
    </location>
</feature>
<dbReference type="RefSeq" id="WP_085503727.1">
    <property type="nucleotide sequence ID" value="NZ_FXBN01000004.1"/>
</dbReference>
<evidence type="ECO:0000256" key="1">
    <source>
        <dbReference type="SAM" id="Phobius"/>
    </source>
</evidence>
<dbReference type="PIRSF" id="PIRSF018671">
    <property type="entry name" value="UCP018671"/>
    <property type="match status" value="1"/>
</dbReference>
<feature type="transmembrane region" description="Helical" evidence="1">
    <location>
        <begin position="154"/>
        <end position="175"/>
    </location>
</feature>
<evidence type="ECO:0000313" key="5">
    <source>
        <dbReference type="Proteomes" id="UP000193969"/>
    </source>
</evidence>
<evidence type="ECO:0000313" key="6">
    <source>
        <dbReference type="Proteomes" id="UP000278252"/>
    </source>
</evidence>
<feature type="transmembrane region" description="Helical" evidence="1">
    <location>
        <begin position="96"/>
        <end position="116"/>
    </location>
</feature>
<dbReference type="Proteomes" id="UP000278252">
    <property type="component" value="Unassembled WGS sequence"/>
</dbReference>
<evidence type="ECO:0000313" key="4">
    <source>
        <dbReference type="EMBL" id="SMH44466.1"/>
    </source>
</evidence>
<dbReference type="InterPro" id="IPR011674">
    <property type="entry name" value="DUF1616"/>
</dbReference>
<evidence type="ECO:0000259" key="2">
    <source>
        <dbReference type="Pfam" id="PF07760"/>
    </source>
</evidence>
<keyword evidence="1" id="KW-0472">Membrane</keyword>
<dbReference type="InterPro" id="IPR014495">
    <property type="entry name" value="UCP018671"/>
</dbReference>
<dbReference type="EMBL" id="RJJH01000013">
    <property type="protein sequence ID" value="RNI10057.1"/>
    <property type="molecule type" value="Genomic_DNA"/>
</dbReference>
<keyword evidence="5" id="KW-1185">Reference proteome</keyword>
<reference evidence="4" key="1">
    <citation type="submission" date="2017-04" db="EMBL/GenBank/DDBJ databases">
        <authorList>
            <person name="Afonso C.L."/>
            <person name="Miller P.J."/>
            <person name="Scott M.A."/>
            <person name="Spackman E."/>
            <person name="Goraichik I."/>
            <person name="Dimitrov K.M."/>
            <person name="Suarez D.L."/>
            <person name="Swayne D.E."/>
        </authorList>
    </citation>
    <scope>NUCLEOTIDE SEQUENCE [LARGE SCALE GENOMIC DNA]</scope>
    <source>
        <strain evidence="4">FDF-1</strain>
    </source>
</reference>
<reference evidence="3 6" key="3">
    <citation type="submission" date="2018-10" db="EMBL/GenBank/DDBJ databases">
        <title>Cultivation of a novel Methanohalophilus strain from Kebrit Deep of the Red Sea and a genomic comparison of members of the genus Methanohalophilus.</title>
        <authorList>
            <person name="Guan Y."/>
            <person name="Ngugi D.K."/>
            <person name="Stingl U."/>
        </authorList>
    </citation>
    <scope>NUCLEOTIDE SEQUENCE [LARGE SCALE GENOMIC DNA]</scope>
    <source>
        <strain evidence="3 6">DSM 7471</strain>
    </source>
</reference>
<dbReference type="AlphaFoldDB" id="A0A1X7P136"/>
<protein>
    <submittedName>
        <fullName evidence="3">DUF1616 domain-containing protein</fullName>
    </submittedName>
    <submittedName>
        <fullName evidence="4">Uncharacterized membrane protein</fullName>
    </submittedName>
</protein>
<name>A0A1X7P136_9EURY</name>
<gene>
    <name evidence="3" type="ORF">EFE41_08340</name>
    <name evidence="4" type="ORF">SAMN06264941_2081</name>
</gene>
<feature type="transmembrane region" description="Helical" evidence="1">
    <location>
        <begin position="39"/>
        <end position="57"/>
    </location>
</feature>
<keyword evidence="1" id="KW-0812">Transmembrane</keyword>
<dbReference type="InterPro" id="IPR036259">
    <property type="entry name" value="MFS_trans_sf"/>
</dbReference>
<organism evidence="4 5">
    <name type="scientific">Methanohalophilus portucalensis FDF-1</name>
    <dbReference type="NCBI Taxonomy" id="523843"/>
    <lineage>
        <taxon>Archaea</taxon>
        <taxon>Methanobacteriati</taxon>
        <taxon>Methanobacteriota</taxon>
        <taxon>Stenosarchaea group</taxon>
        <taxon>Methanomicrobia</taxon>
        <taxon>Methanosarcinales</taxon>
        <taxon>Methanosarcinaceae</taxon>
        <taxon>Methanohalophilus</taxon>
    </lineage>
</organism>
<dbReference type="SUPFAM" id="SSF103473">
    <property type="entry name" value="MFS general substrate transporter"/>
    <property type="match status" value="1"/>
</dbReference>
<dbReference type="EMBL" id="FXBN01000004">
    <property type="protein sequence ID" value="SMH44466.1"/>
    <property type="molecule type" value="Genomic_DNA"/>
</dbReference>
<dbReference type="Pfam" id="PF07760">
    <property type="entry name" value="DUF1616"/>
    <property type="match status" value="1"/>
</dbReference>
<sequence length="295" mass="32975">MADIKKIPVDIQVVVGLVLLTAVFILIPQLSDSAIRTVLGLPMVLFLPGYALIAALFPKNDDLDGIERVALSFGLSIAVVPLIGLGLNYTPWGIRLLPILISLSIFTIGMCIIAVMRRSNLPEEEEAFHVPFRQTYESLQDEFHSESQSRLDKALTIILVISILASVVTLIYVVVTPKQGEQFTEFYILGSGGMADDYPVNYTLGDSGKVILGVVNHEYEDVNYTIDIQLENQSLQTIQEVNLEHNQTWEQPVTVTPPFNGTDMKLQFLLYKNGNYTESYRDLHLWINVSENTND</sequence>
<dbReference type="Proteomes" id="UP000193969">
    <property type="component" value="Unassembled WGS sequence"/>
</dbReference>